<evidence type="ECO:0000256" key="2">
    <source>
        <dbReference type="ARBA" id="ARBA00022801"/>
    </source>
</evidence>
<dbReference type="PANTHER" id="PTHR43046:SF14">
    <property type="entry name" value="MUTT_NUDIX FAMILY PROTEIN"/>
    <property type="match status" value="1"/>
</dbReference>
<reference evidence="4 5" key="1">
    <citation type="submission" date="2019-05" db="EMBL/GenBank/DDBJ databases">
        <authorList>
            <person name="Qu J.-H."/>
        </authorList>
    </citation>
    <scope>NUCLEOTIDE SEQUENCE [LARGE SCALE GENOMIC DNA]</scope>
    <source>
        <strain evidence="4 5">NS28</strain>
    </source>
</reference>
<organism evidence="4 5">
    <name type="scientific">Dyadobacter flavalbus</name>
    <dbReference type="NCBI Taxonomy" id="2579942"/>
    <lineage>
        <taxon>Bacteria</taxon>
        <taxon>Pseudomonadati</taxon>
        <taxon>Bacteroidota</taxon>
        <taxon>Cytophagia</taxon>
        <taxon>Cytophagales</taxon>
        <taxon>Spirosomataceae</taxon>
        <taxon>Dyadobacter</taxon>
    </lineage>
</organism>
<keyword evidence="2 4" id="KW-0378">Hydrolase</keyword>
<proteinExistence type="predicted"/>
<feature type="domain" description="Nudix hydrolase" evidence="3">
    <location>
        <begin position="1"/>
        <end position="141"/>
    </location>
</feature>
<dbReference type="CDD" id="cd04688">
    <property type="entry name" value="NUDIX_Hydrolase"/>
    <property type="match status" value="1"/>
</dbReference>
<dbReference type="OrthoDB" id="9810648at2"/>
<dbReference type="EMBL" id="VBSN01000028">
    <property type="protein sequence ID" value="KAA6440000.1"/>
    <property type="molecule type" value="Genomic_DNA"/>
</dbReference>
<keyword evidence="5" id="KW-1185">Reference proteome</keyword>
<dbReference type="PANTHER" id="PTHR43046">
    <property type="entry name" value="GDP-MANNOSE MANNOSYL HYDROLASE"/>
    <property type="match status" value="1"/>
</dbReference>
<dbReference type="InterPro" id="IPR000086">
    <property type="entry name" value="NUDIX_hydrolase_dom"/>
</dbReference>
<evidence type="ECO:0000313" key="4">
    <source>
        <dbReference type="EMBL" id="KAA6440000.1"/>
    </source>
</evidence>
<evidence type="ECO:0000313" key="5">
    <source>
        <dbReference type="Proteomes" id="UP000323994"/>
    </source>
</evidence>
<sequence length="158" mass="18164">MISLPVQDSLFNYRVAGVAILNGKVLMHKTPSDHFWSLPGGRAELFEFSKDTLLREMQEETGMQVQVGKMLWISENFFRYNGIRHHEIGFYFEMEIPGLKDQTDFSGSEGQEELLFSWIDVRSLDSVPIYPHFLAAELARNPLETGHFTMDFTNLDGL</sequence>
<comment type="caution">
    <text evidence="4">The sequence shown here is derived from an EMBL/GenBank/DDBJ whole genome shotgun (WGS) entry which is preliminary data.</text>
</comment>
<protein>
    <submittedName>
        <fullName evidence="4">NUDIX hydrolase</fullName>
    </submittedName>
</protein>
<gene>
    <name evidence="4" type="ORF">FEM33_09625</name>
</gene>
<dbReference type="PROSITE" id="PS51462">
    <property type="entry name" value="NUDIX"/>
    <property type="match status" value="1"/>
</dbReference>
<comment type="cofactor">
    <cofactor evidence="1">
        <name>Mg(2+)</name>
        <dbReference type="ChEBI" id="CHEBI:18420"/>
    </cofactor>
</comment>
<accession>A0A5M8QY81</accession>
<dbReference type="PROSITE" id="PS00893">
    <property type="entry name" value="NUDIX_BOX"/>
    <property type="match status" value="1"/>
</dbReference>
<evidence type="ECO:0000259" key="3">
    <source>
        <dbReference type="PROSITE" id="PS51462"/>
    </source>
</evidence>
<dbReference type="Gene3D" id="3.90.79.10">
    <property type="entry name" value="Nucleoside Triphosphate Pyrophosphohydrolase"/>
    <property type="match status" value="1"/>
</dbReference>
<dbReference type="Proteomes" id="UP000323994">
    <property type="component" value="Unassembled WGS sequence"/>
</dbReference>
<name>A0A5M8QY81_9BACT</name>
<dbReference type="SUPFAM" id="SSF55811">
    <property type="entry name" value="Nudix"/>
    <property type="match status" value="1"/>
</dbReference>
<dbReference type="InterPro" id="IPR015797">
    <property type="entry name" value="NUDIX_hydrolase-like_dom_sf"/>
</dbReference>
<dbReference type="GO" id="GO:0016787">
    <property type="term" value="F:hydrolase activity"/>
    <property type="evidence" value="ECO:0007669"/>
    <property type="project" value="UniProtKB-KW"/>
</dbReference>
<dbReference type="AlphaFoldDB" id="A0A5M8QY81"/>
<dbReference type="InterPro" id="IPR020084">
    <property type="entry name" value="NUDIX_hydrolase_CS"/>
</dbReference>
<evidence type="ECO:0000256" key="1">
    <source>
        <dbReference type="ARBA" id="ARBA00001946"/>
    </source>
</evidence>
<dbReference type="Pfam" id="PF00293">
    <property type="entry name" value="NUDIX"/>
    <property type="match status" value="1"/>
</dbReference>